<comment type="function">
    <text evidence="4">Involved in the assembly of lipopolysaccharide (LPS). Required for the translocation of LPS from the inner membrane to the outer membrane.</text>
</comment>
<dbReference type="KEGG" id="cari:FNU76_08535"/>
<evidence type="ECO:0000256" key="1">
    <source>
        <dbReference type="ARBA" id="ARBA00022448"/>
    </source>
</evidence>
<dbReference type="HAMAP" id="MF_01914">
    <property type="entry name" value="LPS_assembly_LptA"/>
    <property type="match status" value="1"/>
</dbReference>
<dbReference type="GO" id="GO:0017089">
    <property type="term" value="F:glycolipid transfer activity"/>
    <property type="evidence" value="ECO:0007669"/>
    <property type="project" value="TreeGrafter"/>
</dbReference>
<organism evidence="6 7">
    <name type="scientific">Chitinimonas arctica</name>
    <dbReference type="NCBI Taxonomy" id="2594795"/>
    <lineage>
        <taxon>Bacteria</taxon>
        <taxon>Pseudomonadati</taxon>
        <taxon>Pseudomonadota</taxon>
        <taxon>Betaproteobacteria</taxon>
        <taxon>Neisseriales</taxon>
        <taxon>Chitinibacteraceae</taxon>
        <taxon>Chitinimonas</taxon>
    </lineage>
</organism>
<dbReference type="GO" id="GO:0009279">
    <property type="term" value="C:cell outer membrane"/>
    <property type="evidence" value="ECO:0007669"/>
    <property type="project" value="TreeGrafter"/>
</dbReference>
<evidence type="ECO:0000313" key="6">
    <source>
        <dbReference type="EMBL" id="QDQ26406.1"/>
    </source>
</evidence>
<dbReference type="NCBIfam" id="TIGR03002">
    <property type="entry name" value="outer_YhbN_LptA"/>
    <property type="match status" value="1"/>
</dbReference>
<evidence type="ECO:0000256" key="2">
    <source>
        <dbReference type="ARBA" id="ARBA00022729"/>
    </source>
</evidence>
<accession>A0A516SE10</accession>
<proteinExistence type="inferred from homology"/>
<gene>
    <name evidence="4 6" type="primary">lptA</name>
    <name evidence="6" type="ORF">FNU76_08535</name>
</gene>
<dbReference type="Gene3D" id="2.60.450.10">
    <property type="entry name" value="Lipopolysaccharide (LPS) transport protein A like domain"/>
    <property type="match status" value="1"/>
</dbReference>
<keyword evidence="1 4" id="KW-0813">Transport</keyword>
<sequence precursor="true">MLRRNLSTLCLGAFLLLAPQARAELADSEKPMLVEAGRGGLADKAGRAVLEGGVKMTQGTLSVDADQAVIQKQADGEQTVHAEGRPVKFRQRMEGQQGWLDARAAKLDYDSGSGNVKLVGNAWLKHGEDEISGSVITYNTHTEIYSAEGGPATANGETGRIKMIIQPKKKPAESPAKP</sequence>
<keyword evidence="3 4" id="KW-0574">Periplasm</keyword>
<keyword evidence="7" id="KW-1185">Reference proteome</keyword>
<dbReference type="GO" id="GO:0043165">
    <property type="term" value="P:Gram-negative-bacterium-type cell outer membrane assembly"/>
    <property type="evidence" value="ECO:0007669"/>
    <property type="project" value="UniProtKB-UniRule"/>
</dbReference>
<comment type="subunit">
    <text evidence="4">Component of the lipopolysaccharide transport and assembly complex.</text>
</comment>
<name>A0A516SE10_9NEIS</name>
<keyword evidence="2 4" id="KW-0732">Signal</keyword>
<dbReference type="InterPro" id="IPR052037">
    <property type="entry name" value="LPS_export_LptA"/>
</dbReference>
<dbReference type="GO" id="GO:0015920">
    <property type="term" value="P:lipopolysaccharide transport"/>
    <property type="evidence" value="ECO:0007669"/>
    <property type="project" value="UniProtKB-UniRule"/>
</dbReference>
<feature type="domain" description="Organic solvent tolerance-like N-terminal" evidence="5">
    <location>
        <begin position="34"/>
        <end position="143"/>
    </location>
</feature>
<evidence type="ECO:0000313" key="7">
    <source>
        <dbReference type="Proteomes" id="UP000317550"/>
    </source>
</evidence>
<reference evidence="7" key="1">
    <citation type="submission" date="2019-07" db="EMBL/GenBank/DDBJ databases">
        <title>Chitinimonas sp. nov., isolated from Ny-Alesund, arctica soil.</title>
        <authorList>
            <person name="Xu Q."/>
            <person name="Peng F."/>
        </authorList>
    </citation>
    <scope>NUCLEOTIDE SEQUENCE [LARGE SCALE GENOMIC DNA]</scope>
    <source>
        <strain evidence="7">R3-44</strain>
    </source>
</reference>
<feature type="chain" id="PRO_5028539235" description="Lipopolysaccharide export system protein LptA" evidence="4">
    <location>
        <begin position="24"/>
        <end position="178"/>
    </location>
</feature>
<dbReference type="EMBL" id="CP041730">
    <property type="protein sequence ID" value="QDQ26406.1"/>
    <property type="molecule type" value="Genomic_DNA"/>
</dbReference>
<evidence type="ECO:0000256" key="3">
    <source>
        <dbReference type="ARBA" id="ARBA00022764"/>
    </source>
</evidence>
<dbReference type="PANTHER" id="PTHR36504">
    <property type="entry name" value="LIPOPOLYSACCHARIDE EXPORT SYSTEM PROTEIN LPTA"/>
    <property type="match status" value="1"/>
</dbReference>
<dbReference type="GO" id="GO:0001530">
    <property type="term" value="F:lipopolysaccharide binding"/>
    <property type="evidence" value="ECO:0007669"/>
    <property type="project" value="InterPro"/>
</dbReference>
<dbReference type="Proteomes" id="UP000317550">
    <property type="component" value="Chromosome"/>
</dbReference>
<comment type="subcellular location">
    <subcellularLocation>
        <location evidence="4">Periplasm</location>
    </subcellularLocation>
</comment>
<dbReference type="InterPro" id="IPR014340">
    <property type="entry name" value="LptA"/>
</dbReference>
<evidence type="ECO:0000256" key="4">
    <source>
        <dbReference type="HAMAP-Rule" id="MF_01914"/>
    </source>
</evidence>
<dbReference type="InterPro" id="IPR005653">
    <property type="entry name" value="OstA-like_N"/>
</dbReference>
<feature type="signal peptide" evidence="4">
    <location>
        <begin position="1"/>
        <end position="23"/>
    </location>
</feature>
<comment type="similarity">
    <text evidence="4">Belongs to the LptA family.</text>
</comment>
<dbReference type="RefSeq" id="WP_144277800.1">
    <property type="nucleotide sequence ID" value="NZ_CP041730.1"/>
</dbReference>
<dbReference type="GO" id="GO:0030288">
    <property type="term" value="C:outer membrane-bounded periplasmic space"/>
    <property type="evidence" value="ECO:0007669"/>
    <property type="project" value="TreeGrafter"/>
</dbReference>
<dbReference type="PANTHER" id="PTHR36504:SF1">
    <property type="entry name" value="LIPOPOLYSACCHARIDE EXPORT SYSTEM PROTEIN LPTA"/>
    <property type="match status" value="1"/>
</dbReference>
<evidence type="ECO:0000259" key="5">
    <source>
        <dbReference type="Pfam" id="PF03968"/>
    </source>
</evidence>
<dbReference type="Pfam" id="PF03968">
    <property type="entry name" value="LptD_N"/>
    <property type="match status" value="1"/>
</dbReference>
<protein>
    <recommendedName>
        <fullName evidence="4">Lipopolysaccharide export system protein LptA</fullName>
    </recommendedName>
</protein>
<dbReference type="OrthoDB" id="5294855at2"/>
<dbReference type="AlphaFoldDB" id="A0A516SE10"/>